<accession>A0A7D8YNT7</accession>
<evidence type="ECO:0000256" key="4">
    <source>
        <dbReference type="ARBA" id="ARBA00023002"/>
    </source>
</evidence>
<evidence type="ECO:0000256" key="1">
    <source>
        <dbReference type="ARBA" id="ARBA00007992"/>
    </source>
</evidence>
<dbReference type="PANTHER" id="PTHR13789">
    <property type="entry name" value="MONOOXYGENASE"/>
    <property type="match status" value="1"/>
</dbReference>
<organism evidence="7 8">
    <name type="scientific">Lachnellula cervina</name>
    <dbReference type="NCBI Taxonomy" id="1316786"/>
    <lineage>
        <taxon>Eukaryota</taxon>
        <taxon>Fungi</taxon>
        <taxon>Dikarya</taxon>
        <taxon>Ascomycota</taxon>
        <taxon>Pezizomycotina</taxon>
        <taxon>Leotiomycetes</taxon>
        <taxon>Helotiales</taxon>
        <taxon>Lachnaceae</taxon>
        <taxon>Lachnellula</taxon>
    </lineage>
</organism>
<sequence length="431" mass="47833">MAPKLNIIIVGGGIAGLSTAISLRRYGNTVTVLERHSCPQALGGPIGLTPNATRVLIEYGLREVMEKAHVAVEGEINFRRWANGEVLDSMRRDELTEVYGFPSWSCSRFKVQEILADVAVQRGVKIIFSAQVFGVDLEKPAVFLKHGTSMEADLVVGADGIRSVIRGAVAGNTEFKTSSPYGSYNIDFPRSLLQSDPEVDYLTRGDNFWFGPQIVVAINMPDHGDNLNVAFGTVSDDGQEGEWHTHGDLEKLKDTFADYDPGIIKLLTYAKAEDCYIWRQSDLPHTDHWVSKSGRVVMIGDAVHAMLPAVGMGASQGIEDSACLAMCLEAAQSIHDLPKVLHAFETIRKPRAEWMVQRGREESVGFFLPDGEAQQQRDAYIKNNRLWLPTGWDGSHVDEPPEGQFNPLSHAYRQAFNIFDYTERRLADLLK</sequence>
<dbReference type="GO" id="GO:0071949">
    <property type="term" value="F:FAD binding"/>
    <property type="evidence" value="ECO:0007669"/>
    <property type="project" value="InterPro"/>
</dbReference>
<keyword evidence="5 7" id="KW-0503">Monooxygenase</keyword>
<dbReference type="Proteomes" id="UP000481288">
    <property type="component" value="Unassembled WGS sequence"/>
</dbReference>
<evidence type="ECO:0000256" key="3">
    <source>
        <dbReference type="ARBA" id="ARBA00022827"/>
    </source>
</evidence>
<evidence type="ECO:0000259" key="6">
    <source>
        <dbReference type="Pfam" id="PF01494"/>
    </source>
</evidence>
<dbReference type="Gene3D" id="3.50.50.60">
    <property type="entry name" value="FAD/NAD(P)-binding domain"/>
    <property type="match status" value="1"/>
</dbReference>
<keyword evidence="3" id="KW-0274">FAD</keyword>
<dbReference type="GO" id="GO:0004497">
    <property type="term" value="F:monooxygenase activity"/>
    <property type="evidence" value="ECO:0007669"/>
    <property type="project" value="UniProtKB-KW"/>
</dbReference>
<dbReference type="EMBL" id="QGMG01000931">
    <property type="protein sequence ID" value="TVY51034.1"/>
    <property type="molecule type" value="Genomic_DNA"/>
</dbReference>
<proteinExistence type="inferred from homology"/>
<evidence type="ECO:0000256" key="5">
    <source>
        <dbReference type="ARBA" id="ARBA00023033"/>
    </source>
</evidence>
<evidence type="ECO:0000313" key="8">
    <source>
        <dbReference type="Proteomes" id="UP000481288"/>
    </source>
</evidence>
<protein>
    <submittedName>
        <fullName evidence="7">FAD-dependent monooxygenase OpS4</fullName>
    </submittedName>
</protein>
<keyword evidence="8" id="KW-1185">Reference proteome</keyword>
<dbReference type="PANTHER" id="PTHR13789:SF147">
    <property type="entry name" value="PUTATIVE (AFU_ORTHOLOGUE AFUA_2G01950)-RELATED"/>
    <property type="match status" value="1"/>
</dbReference>
<keyword evidence="2" id="KW-0285">Flavoprotein</keyword>
<dbReference type="AlphaFoldDB" id="A0A7D8YNT7"/>
<feature type="domain" description="FAD-binding" evidence="6">
    <location>
        <begin position="6"/>
        <end position="358"/>
    </location>
</feature>
<dbReference type="PRINTS" id="PR00420">
    <property type="entry name" value="RNGMNOXGNASE"/>
</dbReference>
<comment type="caution">
    <text evidence="7">The sequence shown here is derived from an EMBL/GenBank/DDBJ whole genome shotgun (WGS) entry which is preliminary data.</text>
</comment>
<reference evidence="7 8" key="1">
    <citation type="submission" date="2018-05" db="EMBL/GenBank/DDBJ databases">
        <title>Whole genome sequencing for identification of molecular markers to develop diagnostic detection tools for the regulated plant pathogen Lachnellula willkommii.</title>
        <authorList>
            <person name="Giroux E."/>
            <person name="Bilodeau G."/>
        </authorList>
    </citation>
    <scope>NUCLEOTIDE SEQUENCE [LARGE SCALE GENOMIC DNA]</scope>
    <source>
        <strain evidence="7 8">CBS 625.97</strain>
    </source>
</reference>
<dbReference type="InterPro" id="IPR050493">
    <property type="entry name" value="FAD-dep_Monooxygenase_BioMet"/>
</dbReference>
<evidence type="ECO:0000313" key="7">
    <source>
        <dbReference type="EMBL" id="TVY51034.1"/>
    </source>
</evidence>
<evidence type="ECO:0000256" key="2">
    <source>
        <dbReference type="ARBA" id="ARBA00022630"/>
    </source>
</evidence>
<dbReference type="InterPro" id="IPR036188">
    <property type="entry name" value="FAD/NAD-bd_sf"/>
</dbReference>
<comment type="similarity">
    <text evidence="1">Belongs to the paxM FAD-dependent monooxygenase family.</text>
</comment>
<dbReference type="OrthoDB" id="16820at2759"/>
<name>A0A7D8YNT7_9HELO</name>
<gene>
    <name evidence="7" type="primary">OpS4_0</name>
    <name evidence="7" type="ORF">LCER1_G008978</name>
</gene>
<keyword evidence="4" id="KW-0560">Oxidoreductase</keyword>
<dbReference type="Pfam" id="PF01494">
    <property type="entry name" value="FAD_binding_3"/>
    <property type="match status" value="1"/>
</dbReference>
<dbReference type="SUPFAM" id="SSF51905">
    <property type="entry name" value="FAD/NAD(P)-binding domain"/>
    <property type="match status" value="1"/>
</dbReference>
<dbReference type="InterPro" id="IPR002938">
    <property type="entry name" value="FAD-bd"/>
</dbReference>